<keyword evidence="14" id="KW-1185">Reference proteome</keyword>
<reference evidence="13" key="1">
    <citation type="submission" date="2020-07" db="EMBL/GenBank/DDBJ databases">
        <title>Koleobacter methoxysyntrophicus gen. nov., sp. nov., a novel anaerobic bacterium isolated from deep subsurface oil field and proposal of Koleobacterales ord. nov. in the phylum Firmicutes.</title>
        <authorList>
            <person name="Sakamoto S."/>
            <person name="Tamaki H."/>
        </authorList>
    </citation>
    <scope>NUCLEOTIDE SEQUENCE</scope>
    <source>
        <strain evidence="13">NRmbB1</strain>
    </source>
</reference>
<evidence type="ECO:0000259" key="12">
    <source>
        <dbReference type="PROSITE" id="PS51883"/>
    </source>
</evidence>
<dbReference type="SUPFAM" id="SSF82051">
    <property type="entry name" value="Obg GTP-binding protein N-terminal domain"/>
    <property type="match status" value="1"/>
</dbReference>
<evidence type="ECO:0000313" key="13">
    <source>
        <dbReference type="EMBL" id="QSQ10268.1"/>
    </source>
</evidence>
<dbReference type="Pfam" id="PF01018">
    <property type="entry name" value="GTP1_OBG"/>
    <property type="match status" value="1"/>
</dbReference>
<keyword evidence="7 9" id="KW-0460">Magnesium</keyword>
<gene>
    <name evidence="9 13" type="primary">obg</name>
    <name evidence="13" type="ORF">H0A61_02669</name>
</gene>
<dbReference type="EC" id="3.6.5.-" evidence="9"/>
<dbReference type="RefSeq" id="WP_206707577.1">
    <property type="nucleotide sequence ID" value="NZ_CP059066.1"/>
</dbReference>
<dbReference type="InterPro" id="IPR014100">
    <property type="entry name" value="GTP-bd_Obg/CgtA"/>
</dbReference>
<evidence type="ECO:0000256" key="3">
    <source>
        <dbReference type="ARBA" id="ARBA00022490"/>
    </source>
</evidence>
<dbReference type="GO" id="GO:0005737">
    <property type="term" value="C:cytoplasm"/>
    <property type="evidence" value="ECO:0007669"/>
    <property type="project" value="UniProtKB-SubCell"/>
</dbReference>
<evidence type="ECO:0000259" key="10">
    <source>
        <dbReference type="PROSITE" id="PS51710"/>
    </source>
</evidence>
<dbReference type="Gene3D" id="3.40.50.300">
    <property type="entry name" value="P-loop containing nucleotide triphosphate hydrolases"/>
    <property type="match status" value="1"/>
</dbReference>
<dbReference type="InterPro" id="IPR005225">
    <property type="entry name" value="Small_GTP-bd"/>
</dbReference>
<dbReference type="PIRSF" id="PIRSF002401">
    <property type="entry name" value="GTP_bd_Obg/CgtA"/>
    <property type="match status" value="1"/>
</dbReference>
<dbReference type="Pfam" id="PF09269">
    <property type="entry name" value="DUF1967"/>
    <property type="match status" value="1"/>
</dbReference>
<protein>
    <recommendedName>
        <fullName evidence="9">GTPase Obg</fullName>
        <ecNumber evidence="9">3.6.5.-</ecNumber>
    </recommendedName>
    <alternativeName>
        <fullName evidence="9">GTP-binding protein Obg</fullName>
    </alternativeName>
</protein>
<dbReference type="GO" id="GO:0000287">
    <property type="term" value="F:magnesium ion binding"/>
    <property type="evidence" value="ECO:0007669"/>
    <property type="project" value="InterPro"/>
</dbReference>
<dbReference type="KEGG" id="kme:H0A61_02669"/>
<dbReference type="HAMAP" id="MF_01454">
    <property type="entry name" value="GTPase_Obg"/>
    <property type="match status" value="1"/>
</dbReference>
<feature type="domain" description="OBG-type G" evidence="10">
    <location>
        <begin position="159"/>
        <end position="330"/>
    </location>
</feature>
<dbReference type="InterPro" id="IPR006074">
    <property type="entry name" value="GTP1-OBG_CS"/>
</dbReference>
<evidence type="ECO:0000313" key="14">
    <source>
        <dbReference type="Proteomes" id="UP000662904"/>
    </source>
</evidence>
<dbReference type="PROSITE" id="PS51881">
    <property type="entry name" value="OCT"/>
    <property type="match status" value="1"/>
</dbReference>
<dbReference type="NCBIfam" id="NF008956">
    <property type="entry name" value="PRK12299.1"/>
    <property type="match status" value="1"/>
</dbReference>
<feature type="binding site" evidence="9">
    <location>
        <begin position="282"/>
        <end position="285"/>
    </location>
    <ligand>
        <name>GTP</name>
        <dbReference type="ChEBI" id="CHEBI:37565"/>
    </ligand>
</feature>
<dbReference type="InterPro" id="IPR036726">
    <property type="entry name" value="GTP1_OBG_dom_sf"/>
</dbReference>
<feature type="binding site" evidence="9">
    <location>
        <position position="192"/>
    </location>
    <ligand>
        <name>Mg(2+)</name>
        <dbReference type="ChEBI" id="CHEBI:18420"/>
    </ligand>
</feature>
<keyword evidence="8 9" id="KW-0342">GTP-binding</keyword>
<dbReference type="NCBIfam" id="NF008955">
    <property type="entry name" value="PRK12297.1"/>
    <property type="match status" value="1"/>
</dbReference>
<dbReference type="FunFam" id="2.70.210.12:FF:000001">
    <property type="entry name" value="GTPase Obg"/>
    <property type="match status" value="1"/>
</dbReference>
<dbReference type="NCBIfam" id="NF008954">
    <property type="entry name" value="PRK12296.1"/>
    <property type="match status" value="1"/>
</dbReference>
<comment type="function">
    <text evidence="9">An essential GTPase which binds GTP, GDP and possibly (p)ppGpp with moderate affinity, with high nucleotide exchange rates and a fairly low GTP hydrolysis rate. Plays a role in control of the cell cycle, stress response, ribosome biogenesis and in those bacteria that undergo differentiation, in morphogenesis control.</text>
</comment>
<dbReference type="InterPro" id="IPR027417">
    <property type="entry name" value="P-loop_NTPase"/>
</dbReference>
<comment type="similarity">
    <text evidence="2 9">Belongs to the TRAFAC class OBG-HflX-like GTPase superfamily. OBG GTPase family.</text>
</comment>
<evidence type="ECO:0000256" key="6">
    <source>
        <dbReference type="ARBA" id="ARBA00022801"/>
    </source>
</evidence>
<name>A0A8A0RRZ1_9FIRM</name>
<dbReference type="Pfam" id="PF01926">
    <property type="entry name" value="MMR_HSR1"/>
    <property type="match status" value="1"/>
</dbReference>
<keyword evidence="5 9" id="KW-0547">Nucleotide-binding</keyword>
<sequence>MFLDRVKIFVKGGDGGNGVVAFRREKYVPYGGPSGGDGGRGGNVIVKVDAGLNTLIDFKYRRHYKAPRGEHGGGSNKSGRNASDLILKVPPGTVVKDADTGEIIADLVSEGEEVIVARGGRGGRGNTRFATPTRKAPTFAEKGEPGEEKWIILELKLIADVGIIGLPNTGKSTLLSVLTEAKPKIADYPFTTLMPNLGVVKIEDGESFVMADIPGLIEGAHKGAGLGYQFLRHIERTKVFIHVLDGSGMGGRDPLKDFELVNLELKEYNEKLIAKPQIVAVNKMDLPPSKENYSRIQQELTEEGYKVFPISAVAKTGLKQMVYYVYEVLKREKAKALEEKFSEEKIVFRDSPLEEKGYDIKKEGEAFVIKGRRIERLAAMTDFNNEEALRRFQRIVQRMGIEDDLKELGIKEGDIVRIKDIEFEYYQS</sequence>
<feature type="domain" description="OCT" evidence="11">
    <location>
        <begin position="350"/>
        <end position="427"/>
    </location>
</feature>
<dbReference type="NCBIfam" id="TIGR03595">
    <property type="entry name" value="Obg_CgtA_exten"/>
    <property type="match status" value="1"/>
</dbReference>
<dbReference type="Gene3D" id="2.70.210.12">
    <property type="entry name" value="GTP1/OBG domain"/>
    <property type="match status" value="1"/>
</dbReference>
<dbReference type="PROSITE" id="PS51710">
    <property type="entry name" value="G_OBG"/>
    <property type="match status" value="1"/>
</dbReference>
<evidence type="ECO:0000259" key="11">
    <source>
        <dbReference type="PROSITE" id="PS51881"/>
    </source>
</evidence>
<evidence type="ECO:0000256" key="9">
    <source>
        <dbReference type="HAMAP-Rule" id="MF_01454"/>
    </source>
</evidence>
<evidence type="ECO:0000256" key="1">
    <source>
        <dbReference type="ARBA" id="ARBA00001946"/>
    </source>
</evidence>
<dbReference type="NCBIfam" id="TIGR02729">
    <property type="entry name" value="Obg_CgtA"/>
    <property type="match status" value="1"/>
</dbReference>
<dbReference type="SUPFAM" id="SSF52540">
    <property type="entry name" value="P-loop containing nucleoside triphosphate hydrolases"/>
    <property type="match status" value="1"/>
</dbReference>
<feature type="binding site" evidence="9">
    <location>
        <position position="172"/>
    </location>
    <ligand>
        <name>Mg(2+)</name>
        <dbReference type="ChEBI" id="CHEBI:18420"/>
    </ligand>
</feature>
<dbReference type="AlphaFoldDB" id="A0A8A0RRZ1"/>
<dbReference type="GO" id="GO:0003924">
    <property type="term" value="F:GTPase activity"/>
    <property type="evidence" value="ECO:0007669"/>
    <property type="project" value="UniProtKB-UniRule"/>
</dbReference>
<dbReference type="PRINTS" id="PR00326">
    <property type="entry name" value="GTP1OBG"/>
</dbReference>
<dbReference type="InterPro" id="IPR045086">
    <property type="entry name" value="OBG_GTPase"/>
</dbReference>
<dbReference type="InterPro" id="IPR006169">
    <property type="entry name" value="GTP1_OBG_dom"/>
</dbReference>
<evidence type="ECO:0000256" key="4">
    <source>
        <dbReference type="ARBA" id="ARBA00022723"/>
    </source>
</evidence>
<dbReference type="PANTHER" id="PTHR11702:SF31">
    <property type="entry name" value="MITOCHONDRIAL RIBOSOME-ASSOCIATED GTPASE 2"/>
    <property type="match status" value="1"/>
</dbReference>
<feature type="binding site" evidence="9">
    <location>
        <begin position="311"/>
        <end position="313"/>
    </location>
    <ligand>
        <name>GTP</name>
        <dbReference type="ChEBI" id="CHEBI:37565"/>
    </ligand>
</feature>
<organism evidence="13 14">
    <name type="scientific">Koleobacter methoxysyntrophicus</name>
    <dbReference type="NCBI Taxonomy" id="2751313"/>
    <lineage>
        <taxon>Bacteria</taxon>
        <taxon>Bacillati</taxon>
        <taxon>Bacillota</taxon>
        <taxon>Clostridia</taxon>
        <taxon>Koleobacterales</taxon>
        <taxon>Koleobacteraceae</taxon>
        <taxon>Koleobacter</taxon>
    </lineage>
</organism>
<dbReference type="GO" id="GO:0005525">
    <property type="term" value="F:GTP binding"/>
    <property type="evidence" value="ECO:0007669"/>
    <property type="project" value="UniProtKB-UniRule"/>
</dbReference>
<evidence type="ECO:0000256" key="7">
    <source>
        <dbReference type="ARBA" id="ARBA00022842"/>
    </source>
</evidence>
<comment type="subcellular location">
    <subcellularLocation>
        <location evidence="9">Cytoplasm</location>
    </subcellularLocation>
</comment>
<dbReference type="CDD" id="cd01898">
    <property type="entry name" value="Obg"/>
    <property type="match status" value="1"/>
</dbReference>
<evidence type="ECO:0000256" key="2">
    <source>
        <dbReference type="ARBA" id="ARBA00007699"/>
    </source>
</evidence>
<keyword evidence="3 9" id="KW-0963">Cytoplasm</keyword>
<dbReference type="SUPFAM" id="SSF102741">
    <property type="entry name" value="Obg GTP-binding protein C-terminal domain"/>
    <property type="match status" value="1"/>
</dbReference>
<dbReference type="InterPro" id="IPR015349">
    <property type="entry name" value="OCT_dom"/>
</dbReference>
<dbReference type="EMBL" id="CP059066">
    <property type="protein sequence ID" value="QSQ10268.1"/>
    <property type="molecule type" value="Genomic_DNA"/>
</dbReference>
<dbReference type="PROSITE" id="PS00905">
    <property type="entry name" value="GTP1_OBG"/>
    <property type="match status" value="1"/>
</dbReference>
<dbReference type="InterPro" id="IPR006073">
    <property type="entry name" value="GTP-bd"/>
</dbReference>
<keyword evidence="4 9" id="KW-0479">Metal-binding</keyword>
<feature type="domain" description="Obg" evidence="12">
    <location>
        <begin position="1"/>
        <end position="158"/>
    </location>
</feature>
<dbReference type="PROSITE" id="PS51883">
    <property type="entry name" value="OBG"/>
    <property type="match status" value="1"/>
</dbReference>
<keyword evidence="6 9" id="KW-0378">Hydrolase</keyword>
<dbReference type="InterPro" id="IPR031167">
    <property type="entry name" value="G_OBG"/>
</dbReference>
<dbReference type="GO" id="GO:0042254">
    <property type="term" value="P:ribosome biogenesis"/>
    <property type="evidence" value="ECO:0007669"/>
    <property type="project" value="UniProtKB-UniRule"/>
</dbReference>
<evidence type="ECO:0000256" key="8">
    <source>
        <dbReference type="ARBA" id="ARBA00023134"/>
    </source>
</evidence>
<accession>A0A8A0RRZ1</accession>
<comment type="caution">
    <text evidence="9">Lacks conserved residue(s) required for the propagation of feature annotation.</text>
</comment>
<feature type="binding site" evidence="9">
    <location>
        <begin position="165"/>
        <end position="172"/>
    </location>
    <ligand>
        <name>GTP</name>
        <dbReference type="ChEBI" id="CHEBI:37565"/>
    </ligand>
</feature>
<dbReference type="Gene3D" id="3.30.300.350">
    <property type="entry name" value="GTP-binding protein OBG, C-terminal domain"/>
    <property type="match status" value="1"/>
</dbReference>
<feature type="binding site" evidence="9">
    <location>
        <begin position="212"/>
        <end position="215"/>
    </location>
    <ligand>
        <name>GTP</name>
        <dbReference type="ChEBI" id="CHEBI:37565"/>
    </ligand>
</feature>
<dbReference type="NCBIfam" id="TIGR00231">
    <property type="entry name" value="small_GTP"/>
    <property type="match status" value="1"/>
</dbReference>
<dbReference type="Proteomes" id="UP000662904">
    <property type="component" value="Chromosome"/>
</dbReference>
<comment type="cofactor">
    <cofactor evidence="1 9">
        <name>Mg(2+)</name>
        <dbReference type="ChEBI" id="CHEBI:18420"/>
    </cofactor>
</comment>
<proteinExistence type="inferred from homology"/>
<comment type="subunit">
    <text evidence="9">Monomer.</text>
</comment>
<evidence type="ECO:0000256" key="5">
    <source>
        <dbReference type="ARBA" id="ARBA00022741"/>
    </source>
</evidence>
<dbReference type="InterPro" id="IPR036346">
    <property type="entry name" value="GTP-bd_prot_GTP1/OBG_C_sf"/>
</dbReference>
<dbReference type="PANTHER" id="PTHR11702">
    <property type="entry name" value="DEVELOPMENTALLY REGULATED GTP-BINDING PROTEIN-RELATED"/>
    <property type="match status" value="1"/>
</dbReference>